<dbReference type="PROSITE" id="PS51257">
    <property type="entry name" value="PROKAR_LIPOPROTEIN"/>
    <property type="match status" value="1"/>
</dbReference>
<dbReference type="EMBL" id="JAUDUY010000001">
    <property type="protein sequence ID" value="MDM9630474.1"/>
    <property type="molecule type" value="Genomic_DNA"/>
</dbReference>
<dbReference type="Proteomes" id="UP001174839">
    <property type="component" value="Unassembled WGS sequence"/>
</dbReference>
<keyword evidence="2" id="KW-1185">Reference proteome</keyword>
<evidence type="ECO:0008006" key="3">
    <source>
        <dbReference type="Google" id="ProtNLM"/>
    </source>
</evidence>
<name>A0ABT7WCB8_9FLAO</name>
<organism evidence="1 2">
    <name type="scientific">Robiginitalea aurantiaca</name>
    <dbReference type="NCBI Taxonomy" id="3056915"/>
    <lineage>
        <taxon>Bacteria</taxon>
        <taxon>Pseudomonadati</taxon>
        <taxon>Bacteroidota</taxon>
        <taxon>Flavobacteriia</taxon>
        <taxon>Flavobacteriales</taxon>
        <taxon>Flavobacteriaceae</taxon>
        <taxon>Robiginitalea</taxon>
    </lineage>
</organism>
<protein>
    <recommendedName>
        <fullName evidence="3">Lipoprotein</fullName>
    </recommendedName>
</protein>
<dbReference type="RefSeq" id="WP_289723829.1">
    <property type="nucleotide sequence ID" value="NZ_JAUDUY010000001.1"/>
</dbReference>
<comment type="caution">
    <text evidence="1">The sequence shown here is derived from an EMBL/GenBank/DDBJ whole genome shotgun (WGS) entry which is preliminary data.</text>
</comment>
<accession>A0ABT7WCB8</accession>
<evidence type="ECO:0000313" key="1">
    <source>
        <dbReference type="EMBL" id="MDM9630474.1"/>
    </source>
</evidence>
<sequence length="177" mass="19915">MKPTALLTAFAFLILCGCKQEKNNETPSVTAAAALQGWTEEDRARFNSNCAGFLEAEGVEDSGKYCDCLLKSSMEKYPDVGSAMELEQTEIVSLFEQSECIDELLLVKIEHPWTEEAEELFKKHCKEGKMQQGISDDDAEKYCDCALAEVRELIPNPHHVISLTEEELLQIFNKCQQ</sequence>
<evidence type="ECO:0000313" key="2">
    <source>
        <dbReference type="Proteomes" id="UP001174839"/>
    </source>
</evidence>
<proteinExistence type="predicted"/>
<reference evidence="1" key="1">
    <citation type="submission" date="2023-06" db="EMBL/GenBank/DDBJ databases">
        <title>Robiginitalea aurantiacus sp. nov. and Algoriphagus sediminis sp. nov., isolated from coastal sediment.</title>
        <authorList>
            <person name="Zhou Z.Y."/>
            <person name="An J."/>
            <person name="Jia Y.W."/>
            <person name="Du Z.J."/>
        </authorList>
    </citation>
    <scope>NUCLEOTIDE SEQUENCE</scope>
    <source>
        <strain evidence="1">M39</strain>
    </source>
</reference>
<gene>
    <name evidence="1" type="ORF">QU605_03285</name>
</gene>